<evidence type="ECO:0000256" key="2">
    <source>
        <dbReference type="ARBA" id="ARBA00004851"/>
    </source>
</evidence>
<keyword evidence="7 10" id="KW-0119">Carbohydrate metabolism</keyword>
<keyword evidence="14" id="KW-1185">Reference proteome</keyword>
<sequence length="481" mass="51240">MVRLSTVFTALTGTVGVLASPAGSSSGDLMQKRAGTPSATGTNNGYYYSWWTDGGSDVTYTNLEGGEYSVNWGGGGGNFVGGKGWNPGSDKVISYSGQYSPNGNSYLAVYGWTQNPLVEYYVVENFGTYNPASNAQKKGQVTTDGGTYDIYVSTRTNQPSIEGTSTFQQYWSIRTEKRTGGNVTTGNHFKAWEQAGLKMGKHNYMIVATEGTSAAASGTFGTPITAALIKAGFDVTVISRAESQAAFPEGIPVKKTEYTLENLTEALQGQDAAVCVVGPAGIPAQSMMVQAAVIAGVRRFIINDFGWGLTVRGLPEFAAVHALRKSGWDHAKIRAKTTPGFTFTGISSGNPIDWALKKFPTMGFNPSARSAIIYDDGDEEFTGTTLQGIGQSVVGVLQHLEETENRFKWTVERSTTAELLAGGRKKMEDGDRGWILDLAVGQLLEKGEARCVVAPSWEESDSGLLGVASETAQEIAAKVMG</sequence>
<comment type="pathway">
    <text evidence="2 10">Glycan degradation; xylan degradation.</text>
</comment>
<evidence type="ECO:0000256" key="6">
    <source>
        <dbReference type="ARBA" id="ARBA00022801"/>
    </source>
</evidence>
<dbReference type="InterPro" id="IPR001137">
    <property type="entry name" value="Glyco_hydro_11"/>
</dbReference>
<dbReference type="EMBL" id="CALLCH030000001">
    <property type="protein sequence ID" value="CAI4210951.1"/>
    <property type="molecule type" value="Genomic_DNA"/>
</dbReference>
<comment type="similarity">
    <text evidence="3 10">Belongs to the glycosyl hydrolase 11 (cellulase G) family.</text>
</comment>
<keyword evidence="6 10" id="KW-0378">Hydrolase</keyword>
<dbReference type="PROSITE" id="PS51761">
    <property type="entry name" value="GH11_3"/>
    <property type="match status" value="1"/>
</dbReference>
<feature type="chain" id="PRO_5040282560" description="endo-1,4-beta-xylanase" evidence="11">
    <location>
        <begin position="20"/>
        <end position="481"/>
    </location>
</feature>
<dbReference type="SUPFAM" id="SSF49899">
    <property type="entry name" value="Concanavalin A-like lectins/glucanases"/>
    <property type="match status" value="1"/>
</dbReference>
<dbReference type="Gene3D" id="3.40.50.720">
    <property type="entry name" value="NAD(P)-binding Rossmann-like Domain"/>
    <property type="match status" value="1"/>
</dbReference>
<dbReference type="Proteomes" id="UP000838763">
    <property type="component" value="Unassembled WGS sequence"/>
</dbReference>
<dbReference type="Gene3D" id="2.60.120.180">
    <property type="match status" value="1"/>
</dbReference>
<dbReference type="EC" id="3.2.1.8" evidence="4 10"/>
<dbReference type="InterPro" id="IPR033123">
    <property type="entry name" value="GH11_dom"/>
</dbReference>
<dbReference type="InterPro" id="IPR013319">
    <property type="entry name" value="GH11/12"/>
</dbReference>
<feature type="active site" description="Nucleophile" evidence="10">
    <location>
        <position position="119"/>
    </location>
</feature>
<evidence type="ECO:0000256" key="5">
    <source>
        <dbReference type="ARBA" id="ARBA00022651"/>
    </source>
</evidence>
<evidence type="ECO:0000256" key="1">
    <source>
        <dbReference type="ARBA" id="ARBA00000681"/>
    </source>
</evidence>
<dbReference type="SUPFAM" id="SSF51735">
    <property type="entry name" value="NAD(P)-binding Rossmann-fold domains"/>
    <property type="match status" value="1"/>
</dbReference>
<dbReference type="InterPro" id="IPR036291">
    <property type="entry name" value="NAD(P)-bd_dom_sf"/>
</dbReference>
<dbReference type="OrthoDB" id="9974981at2759"/>
<organism evidence="13 14">
    <name type="scientific">Parascedosporium putredinis</name>
    <dbReference type="NCBI Taxonomy" id="1442378"/>
    <lineage>
        <taxon>Eukaryota</taxon>
        <taxon>Fungi</taxon>
        <taxon>Dikarya</taxon>
        <taxon>Ascomycota</taxon>
        <taxon>Pezizomycotina</taxon>
        <taxon>Sordariomycetes</taxon>
        <taxon>Hypocreomycetidae</taxon>
        <taxon>Microascales</taxon>
        <taxon>Microascaceae</taxon>
        <taxon>Parascedosporium</taxon>
    </lineage>
</organism>
<accession>A0A9P1M5E7</accession>
<dbReference type="PANTHER" id="PTHR46828:SF3">
    <property type="entry name" value="ENDO-1,4-BETA-XYLANASE"/>
    <property type="match status" value="1"/>
</dbReference>
<feature type="active site" description="Proton donor" evidence="10">
    <location>
        <position position="210"/>
    </location>
</feature>
<feature type="domain" description="GH11" evidence="12">
    <location>
        <begin position="34"/>
        <end position="223"/>
    </location>
</feature>
<evidence type="ECO:0000256" key="10">
    <source>
        <dbReference type="PROSITE-ProRule" id="PRU01097"/>
    </source>
</evidence>
<proteinExistence type="inferred from homology"/>
<dbReference type="FunFam" id="2.60.120.180:FF:000001">
    <property type="entry name" value="Endo-1,4-beta-xylanase"/>
    <property type="match status" value="1"/>
</dbReference>
<keyword evidence="9 10" id="KW-0624">Polysaccharide degradation</keyword>
<dbReference type="AlphaFoldDB" id="A0A9P1M5E7"/>
<dbReference type="PRINTS" id="PR00911">
    <property type="entry name" value="GLHYDRLASE11"/>
</dbReference>
<dbReference type="PANTHER" id="PTHR46828">
    <property type="entry name" value="ENDO-1,4-BETA-XYLANASE A-RELATED"/>
    <property type="match status" value="1"/>
</dbReference>
<dbReference type="InterPro" id="IPR013320">
    <property type="entry name" value="ConA-like_dom_sf"/>
</dbReference>
<protein>
    <recommendedName>
        <fullName evidence="4 10">endo-1,4-beta-xylanase</fullName>
        <ecNumber evidence="4 10">3.2.1.8</ecNumber>
    </recommendedName>
</protein>
<dbReference type="PROSITE" id="PS00776">
    <property type="entry name" value="GH11_1"/>
    <property type="match status" value="1"/>
</dbReference>
<reference evidence="13" key="1">
    <citation type="submission" date="2022-11" db="EMBL/GenBank/DDBJ databases">
        <authorList>
            <person name="Scott C."/>
            <person name="Bruce N."/>
        </authorList>
    </citation>
    <scope>NUCLEOTIDE SEQUENCE</scope>
</reference>
<evidence type="ECO:0000256" key="11">
    <source>
        <dbReference type="SAM" id="SignalP"/>
    </source>
</evidence>
<evidence type="ECO:0000256" key="3">
    <source>
        <dbReference type="ARBA" id="ARBA00007792"/>
    </source>
</evidence>
<feature type="signal peptide" evidence="11">
    <location>
        <begin position="1"/>
        <end position="19"/>
    </location>
</feature>
<evidence type="ECO:0000256" key="7">
    <source>
        <dbReference type="ARBA" id="ARBA00023277"/>
    </source>
</evidence>
<dbReference type="GO" id="GO:0045493">
    <property type="term" value="P:xylan catabolic process"/>
    <property type="evidence" value="ECO:0007669"/>
    <property type="project" value="UniProtKB-UniRule"/>
</dbReference>
<dbReference type="GO" id="GO:0031176">
    <property type="term" value="F:endo-1,4-beta-xylanase activity"/>
    <property type="evidence" value="ECO:0007669"/>
    <property type="project" value="UniProtKB-UniRule"/>
</dbReference>
<evidence type="ECO:0000256" key="8">
    <source>
        <dbReference type="ARBA" id="ARBA00023295"/>
    </source>
</evidence>
<evidence type="ECO:0000259" key="12">
    <source>
        <dbReference type="PROSITE" id="PS51761"/>
    </source>
</evidence>
<keyword evidence="11" id="KW-0732">Signal</keyword>
<comment type="caution">
    <text evidence="13">The sequence shown here is derived from an EMBL/GenBank/DDBJ whole genome shotgun (WGS) entry which is preliminary data.</text>
</comment>
<evidence type="ECO:0000313" key="13">
    <source>
        <dbReference type="EMBL" id="CAI4210951.1"/>
    </source>
</evidence>
<evidence type="ECO:0000256" key="9">
    <source>
        <dbReference type="ARBA" id="ARBA00023326"/>
    </source>
</evidence>
<evidence type="ECO:0000313" key="14">
    <source>
        <dbReference type="Proteomes" id="UP000838763"/>
    </source>
</evidence>
<keyword evidence="8 10" id="KW-0326">Glycosidase</keyword>
<keyword evidence="5 10" id="KW-0858">Xylan degradation</keyword>
<evidence type="ECO:0000256" key="4">
    <source>
        <dbReference type="ARBA" id="ARBA00012590"/>
    </source>
</evidence>
<name>A0A9P1M5E7_9PEZI</name>
<dbReference type="Pfam" id="PF00457">
    <property type="entry name" value="Glyco_hydro_11"/>
    <property type="match status" value="1"/>
</dbReference>
<dbReference type="InterPro" id="IPR018208">
    <property type="entry name" value="GH11_AS_1"/>
</dbReference>
<comment type="catalytic activity">
    <reaction evidence="1 10">
        <text>Endohydrolysis of (1-&gt;4)-beta-D-xylosidic linkages in xylans.</text>
        <dbReference type="EC" id="3.2.1.8"/>
    </reaction>
</comment>
<gene>
    <name evidence="13" type="ORF">PPNO1_LOCUS747</name>
</gene>